<proteinExistence type="predicted"/>
<dbReference type="PANTHER" id="PTHR43252">
    <property type="entry name" value="TRANSCRIPTIONAL REGULATOR YQJI"/>
    <property type="match status" value="1"/>
</dbReference>
<dbReference type="Pfam" id="PF03551">
    <property type="entry name" value="PadR"/>
    <property type="match status" value="1"/>
</dbReference>
<dbReference type="InterPro" id="IPR005149">
    <property type="entry name" value="Tscrpt_reg_PadR_N"/>
</dbReference>
<name>A0ABY8W3J9_9ACTN</name>
<feature type="region of interest" description="Disordered" evidence="1">
    <location>
        <begin position="50"/>
        <end position="90"/>
    </location>
</feature>
<keyword evidence="4" id="KW-1185">Reference proteome</keyword>
<dbReference type="EMBL" id="CP126980">
    <property type="protein sequence ID" value="WIM92451.1"/>
    <property type="molecule type" value="Genomic_DNA"/>
</dbReference>
<evidence type="ECO:0000259" key="2">
    <source>
        <dbReference type="Pfam" id="PF03551"/>
    </source>
</evidence>
<dbReference type="RefSeq" id="WP_284913657.1">
    <property type="nucleotide sequence ID" value="NZ_CP126980.1"/>
</dbReference>
<gene>
    <name evidence="3" type="ORF">ACTOB_004391</name>
</gene>
<dbReference type="PANTHER" id="PTHR43252:SF2">
    <property type="entry name" value="TRANSCRIPTION REGULATOR, PADR-LIKE FAMILY"/>
    <property type="match status" value="1"/>
</dbReference>
<dbReference type="Gene3D" id="1.10.10.10">
    <property type="entry name" value="Winged helix-like DNA-binding domain superfamily/Winged helix DNA-binding domain"/>
    <property type="match status" value="1"/>
</dbReference>
<dbReference type="Proteomes" id="UP001240150">
    <property type="component" value="Chromosome"/>
</dbReference>
<feature type="domain" description="Transcription regulator PadR N-terminal" evidence="2">
    <location>
        <begin position="10"/>
        <end position="77"/>
    </location>
</feature>
<evidence type="ECO:0000313" key="4">
    <source>
        <dbReference type="Proteomes" id="UP001240150"/>
    </source>
</evidence>
<dbReference type="InterPro" id="IPR036390">
    <property type="entry name" value="WH_DNA-bd_sf"/>
</dbReference>
<evidence type="ECO:0000313" key="3">
    <source>
        <dbReference type="EMBL" id="WIM92451.1"/>
    </source>
</evidence>
<evidence type="ECO:0000256" key="1">
    <source>
        <dbReference type="SAM" id="MobiDB-lite"/>
    </source>
</evidence>
<reference evidence="3 4" key="1">
    <citation type="submission" date="2023-06" db="EMBL/GenBank/DDBJ databases">
        <authorList>
            <person name="Yushchuk O."/>
            <person name="Binda E."/>
            <person name="Ruckert-Reed C."/>
            <person name="Fedorenko V."/>
            <person name="Kalinowski J."/>
            <person name="Marinelli F."/>
        </authorList>
    </citation>
    <scope>NUCLEOTIDE SEQUENCE [LARGE SCALE GENOMIC DNA]</scope>
    <source>
        <strain evidence="3 4">NRRL 3884</strain>
    </source>
</reference>
<organism evidence="3 4">
    <name type="scientific">Actinoplanes oblitus</name>
    <dbReference type="NCBI Taxonomy" id="3040509"/>
    <lineage>
        <taxon>Bacteria</taxon>
        <taxon>Bacillati</taxon>
        <taxon>Actinomycetota</taxon>
        <taxon>Actinomycetes</taxon>
        <taxon>Micromonosporales</taxon>
        <taxon>Micromonosporaceae</taxon>
        <taxon>Actinoplanes</taxon>
    </lineage>
</organism>
<accession>A0ABY8W3J9</accession>
<dbReference type="SUPFAM" id="SSF46785">
    <property type="entry name" value="Winged helix' DNA-binding domain"/>
    <property type="match status" value="1"/>
</dbReference>
<sequence length="90" mass="9819">MPQARLAGPLSEGPKYGLQLREEFEARTGEVWPLNVGQVYQTLQRLERDGLVESDEDGEAGPRKGFRITEAGAGELAGREPAALAREPLD</sequence>
<dbReference type="InterPro" id="IPR036388">
    <property type="entry name" value="WH-like_DNA-bd_sf"/>
</dbReference>
<protein>
    <submittedName>
        <fullName evidence="3">PadR family transcriptional regulator</fullName>
    </submittedName>
</protein>